<evidence type="ECO:0000313" key="1">
    <source>
        <dbReference type="EMBL" id="KAI6086291.1"/>
    </source>
</evidence>
<protein>
    <submittedName>
        <fullName evidence="1">Uncharacterized protein</fullName>
    </submittedName>
</protein>
<keyword evidence="2" id="KW-1185">Reference proteome</keyword>
<evidence type="ECO:0000313" key="2">
    <source>
        <dbReference type="Proteomes" id="UP001497680"/>
    </source>
</evidence>
<comment type="caution">
    <text evidence="1">The sequence shown here is derived from an EMBL/GenBank/DDBJ whole genome shotgun (WGS) entry which is preliminary data.</text>
</comment>
<name>A0ACC0D0T4_9PEZI</name>
<dbReference type="EMBL" id="MU394317">
    <property type="protein sequence ID" value="KAI6086291.1"/>
    <property type="molecule type" value="Genomic_DNA"/>
</dbReference>
<sequence length="287" mass="32506">MAEQPPVQKYRANCHCAAYVYEVNLPEVKTGLQIDDIYCYKRSGIFQFPRCDSDITFMKGDPATLSSYSFGDVKHQFCANCGTYLFRIDSKTYVNLRAFQNLNVWDLDIEKINSSTSPPSQDWSPPQFEGPAPPAELVGANSKIYTGGCHCGAVTVALKTKPLDGTYEDPIVECDCSICSRNGYTWVYPTKPQVTIMGWYNISYYAFGRKCWRKTFCKMCGVPVSNYIEGYDMESINELPEENREWAKSHLDWSPVNVRVLDGVDIGELKVTRVNGSTLREPFYVNP</sequence>
<organism evidence="1 2">
    <name type="scientific">Hypoxylon rubiginosum</name>
    <dbReference type="NCBI Taxonomy" id="110542"/>
    <lineage>
        <taxon>Eukaryota</taxon>
        <taxon>Fungi</taxon>
        <taxon>Dikarya</taxon>
        <taxon>Ascomycota</taxon>
        <taxon>Pezizomycotina</taxon>
        <taxon>Sordariomycetes</taxon>
        <taxon>Xylariomycetidae</taxon>
        <taxon>Xylariales</taxon>
        <taxon>Hypoxylaceae</taxon>
        <taxon>Hypoxylon</taxon>
    </lineage>
</organism>
<gene>
    <name evidence="1" type="ORF">F4821DRAFT_260185</name>
</gene>
<proteinExistence type="predicted"/>
<accession>A0ACC0D0T4</accession>
<dbReference type="Proteomes" id="UP001497680">
    <property type="component" value="Unassembled WGS sequence"/>
</dbReference>
<reference evidence="1 2" key="1">
    <citation type="journal article" date="2022" name="New Phytol.">
        <title>Ecological generalism drives hyperdiversity of secondary metabolite gene clusters in xylarialean endophytes.</title>
        <authorList>
            <person name="Franco M.E.E."/>
            <person name="Wisecaver J.H."/>
            <person name="Arnold A.E."/>
            <person name="Ju Y.M."/>
            <person name="Slot J.C."/>
            <person name="Ahrendt S."/>
            <person name="Moore L.P."/>
            <person name="Eastman K.E."/>
            <person name="Scott K."/>
            <person name="Konkel Z."/>
            <person name="Mondo S.J."/>
            <person name="Kuo A."/>
            <person name="Hayes R.D."/>
            <person name="Haridas S."/>
            <person name="Andreopoulos B."/>
            <person name="Riley R."/>
            <person name="LaButti K."/>
            <person name="Pangilinan J."/>
            <person name="Lipzen A."/>
            <person name="Amirebrahimi M."/>
            <person name="Yan J."/>
            <person name="Adam C."/>
            <person name="Keymanesh K."/>
            <person name="Ng V."/>
            <person name="Louie K."/>
            <person name="Northen T."/>
            <person name="Drula E."/>
            <person name="Henrissat B."/>
            <person name="Hsieh H.M."/>
            <person name="Youens-Clark K."/>
            <person name="Lutzoni F."/>
            <person name="Miadlikowska J."/>
            <person name="Eastwood D.C."/>
            <person name="Hamelin R.C."/>
            <person name="Grigoriev I.V."/>
            <person name="U'Ren J.M."/>
        </authorList>
    </citation>
    <scope>NUCLEOTIDE SEQUENCE [LARGE SCALE GENOMIC DNA]</scope>
    <source>
        <strain evidence="1 2">ER1909</strain>
    </source>
</reference>